<proteinExistence type="inferred from homology"/>
<name>A0A6M8UFD6_9GAMM</name>
<protein>
    <submittedName>
        <fullName evidence="5">4-hydroxy-2-oxovalerate aldolase</fullName>
    </submittedName>
</protein>
<evidence type="ECO:0000256" key="1">
    <source>
        <dbReference type="ARBA" id="ARBA00005568"/>
    </source>
</evidence>
<evidence type="ECO:0000256" key="3">
    <source>
        <dbReference type="ARBA" id="ARBA00023239"/>
    </source>
</evidence>
<dbReference type="InterPro" id="IPR040442">
    <property type="entry name" value="Pyrv_kinase-like_dom_sf"/>
</dbReference>
<feature type="domain" description="HpcH/HpaI aldolase/citrate lyase" evidence="4">
    <location>
        <begin position="30"/>
        <end position="212"/>
    </location>
</feature>
<evidence type="ECO:0000259" key="4">
    <source>
        <dbReference type="Pfam" id="PF03328"/>
    </source>
</evidence>
<dbReference type="Proteomes" id="UP000505325">
    <property type="component" value="Chromosome"/>
</dbReference>
<dbReference type="PANTHER" id="PTHR30502:SF0">
    <property type="entry name" value="PHOSPHOENOLPYRUVATE CARBOXYLASE FAMILY PROTEIN"/>
    <property type="match status" value="1"/>
</dbReference>
<dbReference type="InterPro" id="IPR050251">
    <property type="entry name" value="HpcH-HpaI_aldolase"/>
</dbReference>
<keyword evidence="3" id="KW-0456">Lyase</keyword>
<accession>A0A6M8UFD6</accession>
<dbReference type="SUPFAM" id="SSF51621">
    <property type="entry name" value="Phosphoenolpyruvate/pyruvate domain"/>
    <property type="match status" value="1"/>
</dbReference>
<evidence type="ECO:0000313" key="6">
    <source>
        <dbReference type="Proteomes" id="UP000505325"/>
    </source>
</evidence>
<dbReference type="InterPro" id="IPR015813">
    <property type="entry name" value="Pyrv/PenolPyrv_kinase-like_dom"/>
</dbReference>
<evidence type="ECO:0000313" key="5">
    <source>
        <dbReference type="EMBL" id="QKJ87621.1"/>
    </source>
</evidence>
<dbReference type="InterPro" id="IPR005000">
    <property type="entry name" value="Aldolase/citrate-lyase_domain"/>
</dbReference>
<gene>
    <name evidence="5" type="ORF">PMPD1_2681</name>
</gene>
<dbReference type="KEGG" id="pmak:PMPD1_2681"/>
<comment type="similarity">
    <text evidence="1">Belongs to the HpcH/HpaI aldolase family.</text>
</comment>
<dbReference type="EMBL" id="CP054212">
    <property type="protein sequence ID" value="QKJ87621.1"/>
    <property type="molecule type" value="Genomic_DNA"/>
</dbReference>
<dbReference type="GO" id="GO:0046872">
    <property type="term" value="F:metal ion binding"/>
    <property type="evidence" value="ECO:0007669"/>
    <property type="project" value="UniProtKB-KW"/>
</dbReference>
<dbReference type="GO" id="GO:0005737">
    <property type="term" value="C:cytoplasm"/>
    <property type="evidence" value="ECO:0007669"/>
    <property type="project" value="TreeGrafter"/>
</dbReference>
<keyword evidence="2" id="KW-0479">Metal-binding</keyword>
<reference evidence="5 6" key="1">
    <citation type="submission" date="2020-06" db="EMBL/GenBank/DDBJ databases">
        <title>Genome sequence of Paramixta manurensis strain PD-1.</title>
        <authorList>
            <person name="Lee C.W."/>
            <person name="Kim J."/>
        </authorList>
    </citation>
    <scope>NUCLEOTIDE SEQUENCE [LARGE SCALE GENOMIC DNA]</scope>
    <source>
        <strain evidence="5 6">PD-1</strain>
    </source>
</reference>
<dbReference type="GO" id="GO:0016832">
    <property type="term" value="F:aldehyde-lyase activity"/>
    <property type="evidence" value="ECO:0007669"/>
    <property type="project" value="TreeGrafter"/>
</dbReference>
<dbReference type="Pfam" id="PF03328">
    <property type="entry name" value="HpcH_HpaI"/>
    <property type="match status" value="1"/>
</dbReference>
<sequence>MVSNMISLTLPDERRQSRRGIFGILNSVPHPTLVEMIAVAGYDFILLDLEHVPNNETLLSQCIQLAQLNGCIPLVRLTQADIPRAGRILDMGAHGIVLSRTESAAEVIALREAMFFPPQGSRGITGGSVTGFGTLPLAEYIRQANEKLWLVPMIESLQGIEAIDDILRVDQVTMVMEGALDLALNMRLGPQPSHPNVEAQIRHLAECCARAGKPFCANPRTPEQQQYWQRQGIDCWLCGEDRGFLFQALKQRLSVLQPEPPL</sequence>
<dbReference type="PANTHER" id="PTHR30502">
    <property type="entry name" value="2-KETO-3-DEOXY-L-RHAMNONATE ALDOLASE"/>
    <property type="match status" value="1"/>
</dbReference>
<dbReference type="Gene3D" id="3.20.20.60">
    <property type="entry name" value="Phosphoenolpyruvate-binding domains"/>
    <property type="match status" value="1"/>
</dbReference>
<organism evidence="5 6">
    <name type="scientific">Paramixta manurensis</name>
    <dbReference type="NCBI Taxonomy" id="2740817"/>
    <lineage>
        <taxon>Bacteria</taxon>
        <taxon>Pseudomonadati</taxon>
        <taxon>Pseudomonadota</taxon>
        <taxon>Gammaproteobacteria</taxon>
        <taxon>Enterobacterales</taxon>
        <taxon>Erwiniaceae</taxon>
        <taxon>Paramixta</taxon>
    </lineage>
</organism>
<keyword evidence="6" id="KW-1185">Reference proteome</keyword>
<dbReference type="AlphaFoldDB" id="A0A6M8UFD6"/>
<evidence type="ECO:0000256" key="2">
    <source>
        <dbReference type="ARBA" id="ARBA00022723"/>
    </source>
</evidence>